<dbReference type="Ensembl" id="ENSNLET00000039094.1">
    <property type="protein sequence ID" value="ENSNLEP00000036974.1"/>
    <property type="gene ID" value="ENSNLEG00000015668.3"/>
</dbReference>
<dbReference type="GO" id="GO:0005886">
    <property type="term" value="C:plasma membrane"/>
    <property type="evidence" value="ECO:0007669"/>
    <property type="project" value="TreeGrafter"/>
</dbReference>
<organism evidence="6 7">
    <name type="scientific">Nomascus leucogenys</name>
    <name type="common">Northern white-cheeked gibbon</name>
    <name type="synonym">Hylobates leucogenys</name>
    <dbReference type="NCBI Taxonomy" id="61853"/>
    <lineage>
        <taxon>Eukaryota</taxon>
        <taxon>Metazoa</taxon>
        <taxon>Chordata</taxon>
        <taxon>Craniata</taxon>
        <taxon>Vertebrata</taxon>
        <taxon>Euteleostomi</taxon>
        <taxon>Mammalia</taxon>
        <taxon>Eutheria</taxon>
        <taxon>Euarchontoglires</taxon>
        <taxon>Primates</taxon>
        <taxon>Haplorrhini</taxon>
        <taxon>Catarrhini</taxon>
        <taxon>Hylobatidae</taxon>
        <taxon>Nomascus</taxon>
    </lineage>
</organism>
<keyword evidence="5" id="KW-1133">Transmembrane helix</keyword>
<feature type="transmembrane region" description="Helical" evidence="5">
    <location>
        <begin position="98"/>
        <end position="120"/>
    </location>
</feature>
<dbReference type="EMBL" id="ADFV01104349">
    <property type="status" value="NOT_ANNOTATED_CDS"/>
    <property type="molecule type" value="Genomic_DNA"/>
</dbReference>
<evidence type="ECO:0000256" key="1">
    <source>
        <dbReference type="ARBA" id="ARBA00010701"/>
    </source>
</evidence>
<evidence type="ECO:0000313" key="6">
    <source>
        <dbReference type="Ensembl" id="ENSNLEP00000036974.1"/>
    </source>
</evidence>
<evidence type="ECO:0000256" key="5">
    <source>
        <dbReference type="SAM" id="Phobius"/>
    </source>
</evidence>
<comment type="similarity">
    <text evidence="1">Belongs to the AB hydrolase superfamily. Lipase family.</text>
</comment>
<dbReference type="EMBL" id="ADFV01104345">
    <property type="status" value="NOT_ANNOTATED_CDS"/>
    <property type="molecule type" value="Genomic_DNA"/>
</dbReference>
<evidence type="ECO:0000256" key="3">
    <source>
        <dbReference type="ARBA" id="ARBA00022963"/>
    </source>
</evidence>
<keyword evidence="3" id="KW-0442">Lipid degradation</keyword>
<keyword evidence="7" id="KW-1185">Reference proteome</keyword>
<dbReference type="AlphaFoldDB" id="A0A2I3H042"/>
<keyword evidence="2" id="KW-0378">Hydrolase</keyword>
<keyword evidence="4" id="KW-0443">Lipid metabolism</keyword>
<gene>
    <name evidence="6" type="primary">DAGLB</name>
</gene>
<dbReference type="PANTHER" id="PTHR45792:SF2">
    <property type="entry name" value="DIACYLGLYCEROL LIPASE-BETA"/>
    <property type="match status" value="1"/>
</dbReference>
<reference evidence="6" key="3">
    <citation type="submission" date="2025-09" db="UniProtKB">
        <authorList>
            <consortium name="Ensembl"/>
        </authorList>
    </citation>
    <scope>IDENTIFICATION</scope>
</reference>
<dbReference type="EMBL" id="ADFV01104348">
    <property type="status" value="NOT_ANNOTATED_CDS"/>
    <property type="molecule type" value="Genomic_DNA"/>
</dbReference>
<dbReference type="GO" id="GO:0005737">
    <property type="term" value="C:cytoplasm"/>
    <property type="evidence" value="ECO:0007669"/>
    <property type="project" value="TreeGrafter"/>
</dbReference>
<accession>A0A2I3H042</accession>
<reference evidence="6 7" key="1">
    <citation type="submission" date="2012-10" db="EMBL/GenBank/DDBJ databases">
        <authorList>
            <consortium name="Gibbon Genome Sequencing Consortium"/>
        </authorList>
    </citation>
    <scope>NUCLEOTIDE SEQUENCE [LARGE SCALE GENOMIC DNA]</scope>
</reference>
<dbReference type="EMBL" id="ADFV01104350">
    <property type="status" value="NOT_ANNOTATED_CDS"/>
    <property type="molecule type" value="Genomic_DNA"/>
</dbReference>
<feature type="transmembrane region" description="Helical" evidence="5">
    <location>
        <begin position="20"/>
        <end position="43"/>
    </location>
</feature>
<dbReference type="EMBL" id="ADFV01104347">
    <property type="status" value="NOT_ANNOTATED_CDS"/>
    <property type="molecule type" value="Genomic_DNA"/>
</dbReference>
<dbReference type="PANTHER" id="PTHR45792">
    <property type="entry name" value="DIACYLGLYCEROL LIPASE HOMOLOG-RELATED"/>
    <property type="match status" value="1"/>
</dbReference>
<dbReference type="GO" id="GO:0022008">
    <property type="term" value="P:neurogenesis"/>
    <property type="evidence" value="ECO:0007669"/>
    <property type="project" value="TreeGrafter"/>
</dbReference>
<dbReference type="EMBL" id="ADFV01104351">
    <property type="status" value="NOT_ANNOTATED_CDS"/>
    <property type="molecule type" value="Genomic_DNA"/>
</dbReference>
<dbReference type="GO" id="GO:0019369">
    <property type="term" value="P:arachidonate metabolic process"/>
    <property type="evidence" value="ECO:0007669"/>
    <property type="project" value="TreeGrafter"/>
</dbReference>
<dbReference type="Proteomes" id="UP000001073">
    <property type="component" value="Chromosome 17"/>
</dbReference>
<dbReference type="GO" id="GO:0046340">
    <property type="term" value="P:diacylglycerol catabolic process"/>
    <property type="evidence" value="ECO:0007669"/>
    <property type="project" value="TreeGrafter"/>
</dbReference>
<keyword evidence="5" id="KW-0812">Transmembrane</keyword>
<dbReference type="GeneTree" id="ENSGT00940000156486"/>
<evidence type="ECO:0000256" key="4">
    <source>
        <dbReference type="ARBA" id="ARBA00023098"/>
    </source>
</evidence>
<name>A0A2I3H042_NOMLE</name>
<keyword evidence="5" id="KW-0472">Membrane</keyword>
<reference evidence="6" key="2">
    <citation type="submission" date="2025-08" db="UniProtKB">
        <authorList>
            <consortium name="Ensembl"/>
        </authorList>
    </citation>
    <scope>IDENTIFICATION</scope>
</reference>
<sequence length="484" mass="53303">MPGMVLFGRRWAIASDDLVFPGFFELVVRVLWWIGILTLYLIHREKLDCAGGALLSSYLIVLMILLAVVICTVSAIMCVSMRGTICNPGPRKSMSKLLYIRLALFFPEMVWASLGAAWVADGVQCDRTVVNGIIATVVVRTQIWCPATLRRASCRSRTADYDLVGGDQLNCHFGSILHTTGLQYRDFIHVSFHDKVWTLRAAALLLAASATPFLQDVLTDLSAESEVLDVECEVQDRLAHKVRARARVSPSGARGLGLGGSAQAKALSAYPQVRCYAFSPPRGLWSKALHEYSQRFIVSLVLGKDCWVPSLSVVTNLEDLKRRILRVVAHCNKPKYKILLHGLWYELFGGNPNNFPTELDGGDQEVLTQPLLGEQSLLTRWSPACSFSSDSPLDSSPKYPPLYPPGRIIHLQEEGASGRFGCCSAAHYSAKWSHEAEFSKILIGPKMLTDHMPDILMRALDSLVSNRAACVSCPAQGVSRVDVA</sequence>
<dbReference type="EMBL" id="ADFV01104354">
    <property type="status" value="NOT_ANNOTATED_CDS"/>
    <property type="molecule type" value="Genomic_DNA"/>
</dbReference>
<protein>
    <submittedName>
        <fullName evidence="6">Diacylglycerol lipase beta</fullName>
    </submittedName>
</protein>
<dbReference type="EMBL" id="ADFV01104352">
    <property type="status" value="NOT_ANNOTATED_CDS"/>
    <property type="molecule type" value="Genomic_DNA"/>
</dbReference>
<proteinExistence type="inferred from homology"/>
<evidence type="ECO:0000313" key="7">
    <source>
        <dbReference type="Proteomes" id="UP000001073"/>
    </source>
</evidence>
<dbReference type="InterPro" id="IPR052214">
    <property type="entry name" value="DAG_Lipase-Related"/>
</dbReference>
<dbReference type="GO" id="GO:0004806">
    <property type="term" value="F:triacylglycerol lipase activity"/>
    <property type="evidence" value="ECO:0007669"/>
    <property type="project" value="TreeGrafter"/>
</dbReference>
<dbReference type="EMBL" id="ADFV01104346">
    <property type="status" value="NOT_ANNOTATED_CDS"/>
    <property type="molecule type" value="Genomic_DNA"/>
</dbReference>
<evidence type="ECO:0000256" key="2">
    <source>
        <dbReference type="ARBA" id="ARBA00022801"/>
    </source>
</evidence>
<feature type="transmembrane region" description="Helical" evidence="5">
    <location>
        <begin position="55"/>
        <end position="77"/>
    </location>
</feature>
<dbReference type="EMBL" id="ADFV01104353">
    <property type="status" value="NOT_ANNOTATED_CDS"/>
    <property type="molecule type" value="Genomic_DNA"/>
</dbReference>